<proteinExistence type="predicted"/>
<evidence type="ECO:0000313" key="3">
    <source>
        <dbReference type="Proteomes" id="UP000294772"/>
    </source>
</evidence>
<dbReference type="AlphaFoldDB" id="A0AA46DER2"/>
<dbReference type="Gene3D" id="3.90.1670.10">
    <property type="entry name" value="FdhE-like domain"/>
    <property type="match status" value="1"/>
</dbReference>
<feature type="transmembrane region" description="Helical" evidence="1">
    <location>
        <begin position="33"/>
        <end position="52"/>
    </location>
</feature>
<reference evidence="2 3" key="1">
    <citation type="submission" date="2019-03" db="EMBL/GenBank/DDBJ databases">
        <title>Genomic Encyclopedia of Type Strains, Phase IV (KMG-IV): sequencing the most valuable type-strain genomes for metagenomic binning, comparative biology and taxonomic classification.</title>
        <authorList>
            <person name="Goeker M."/>
        </authorList>
    </citation>
    <scope>NUCLEOTIDE SEQUENCE [LARGE SCALE GENOMIC DNA]</scope>
    <source>
        <strain evidence="2 3">DSM 15264</strain>
    </source>
</reference>
<protein>
    <submittedName>
        <fullName evidence="2">Uncharacterized protein</fullName>
    </submittedName>
</protein>
<gene>
    <name evidence="2" type="ORF">EV676_103374</name>
</gene>
<keyword evidence="1" id="KW-0472">Membrane</keyword>
<keyword evidence="1" id="KW-0812">Transmembrane</keyword>
<sequence>MAHGGSMKAAQTIRRLGFRKWYERELIQSHLHLVLLILAAVGLLGSLEVYGFQEVAGGRLLAVACAAASAAIGVWALRRYLFLLMRAENAAHQAVCPSCQAYARWTLLDEDDPAGRLRVHCRACQHDWQIEL</sequence>
<dbReference type="EMBL" id="SLXF01000003">
    <property type="protein sequence ID" value="TCP08341.1"/>
    <property type="molecule type" value="Genomic_DNA"/>
</dbReference>
<name>A0AA46DER2_9BURK</name>
<evidence type="ECO:0000256" key="1">
    <source>
        <dbReference type="SAM" id="Phobius"/>
    </source>
</evidence>
<dbReference type="Proteomes" id="UP000294772">
    <property type="component" value="Unassembled WGS sequence"/>
</dbReference>
<evidence type="ECO:0000313" key="2">
    <source>
        <dbReference type="EMBL" id="TCP08341.1"/>
    </source>
</evidence>
<feature type="transmembrane region" description="Helical" evidence="1">
    <location>
        <begin position="58"/>
        <end position="77"/>
    </location>
</feature>
<keyword evidence="1" id="KW-1133">Transmembrane helix</keyword>
<dbReference type="InterPro" id="IPR024064">
    <property type="entry name" value="FdhE-like_sf"/>
</dbReference>
<accession>A0AA46DER2</accession>
<comment type="caution">
    <text evidence="2">The sequence shown here is derived from an EMBL/GenBank/DDBJ whole genome shotgun (WGS) entry which is preliminary data.</text>
</comment>
<organism evidence="2 3">
    <name type="scientific">Caldimonas thermodepolymerans</name>
    <dbReference type="NCBI Taxonomy" id="215580"/>
    <lineage>
        <taxon>Bacteria</taxon>
        <taxon>Pseudomonadati</taxon>
        <taxon>Pseudomonadota</taxon>
        <taxon>Betaproteobacteria</taxon>
        <taxon>Burkholderiales</taxon>
        <taxon>Sphaerotilaceae</taxon>
        <taxon>Caldimonas</taxon>
    </lineage>
</organism>
<dbReference type="SUPFAM" id="SSF144020">
    <property type="entry name" value="FdhE-like"/>
    <property type="match status" value="1"/>
</dbReference>